<evidence type="ECO:0000313" key="3">
    <source>
        <dbReference type="EMBL" id="CAH0098884.1"/>
    </source>
</evidence>
<dbReference type="AlphaFoldDB" id="A0A8J2RAK1"/>
<name>A0A8J2RAK1_9CRUS</name>
<gene>
    <name evidence="3" type="ORF">DGAL_LOCUS991</name>
</gene>
<evidence type="ECO:0000313" key="4">
    <source>
        <dbReference type="Proteomes" id="UP000789390"/>
    </source>
</evidence>
<accession>A0A8J2RAK1</accession>
<reference evidence="3" key="1">
    <citation type="submission" date="2021-11" db="EMBL/GenBank/DDBJ databases">
        <authorList>
            <person name="Schell T."/>
        </authorList>
    </citation>
    <scope>NUCLEOTIDE SEQUENCE</scope>
    <source>
        <strain evidence="3">M5</strain>
    </source>
</reference>
<evidence type="ECO:0000256" key="1">
    <source>
        <dbReference type="SAM" id="Coils"/>
    </source>
</evidence>
<comment type="caution">
    <text evidence="3">The sequence shown here is derived from an EMBL/GenBank/DDBJ whole genome shotgun (WGS) entry which is preliminary data.</text>
</comment>
<keyword evidence="1" id="KW-0175">Coiled coil</keyword>
<feature type="signal peptide" evidence="2">
    <location>
        <begin position="1"/>
        <end position="25"/>
    </location>
</feature>
<keyword evidence="2" id="KW-0732">Signal</keyword>
<dbReference type="Proteomes" id="UP000789390">
    <property type="component" value="Unassembled WGS sequence"/>
</dbReference>
<sequence length="142" mass="16330">MACFSLVFYGVILVFLWSILSTSNALSLEKEIEELKQQYELYNLKCKTKKKKQDKVIRMLEAKVEELEDKLSGLESKFYGEINPRLRRNSDAAFRQGTRIPTSCLDLRANGHISSGLYIVMGIQLIETVFCDFSKQSFDSSR</sequence>
<dbReference type="EMBL" id="CAKKLH010000010">
    <property type="protein sequence ID" value="CAH0098884.1"/>
    <property type="molecule type" value="Genomic_DNA"/>
</dbReference>
<evidence type="ECO:0000256" key="2">
    <source>
        <dbReference type="SAM" id="SignalP"/>
    </source>
</evidence>
<protein>
    <submittedName>
        <fullName evidence="3">Uncharacterized protein</fullName>
    </submittedName>
</protein>
<organism evidence="3 4">
    <name type="scientific">Daphnia galeata</name>
    <dbReference type="NCBI Taxonomy" id="27404"/>
    <lineage>
        <taxon>Eukaryota</taxon>
        <taxon>Metazoa</taxon>
        <taxon>Ecdysozoa</taxon>
        <taxon>Arthropoda</taxon>
        <taxon>Crustacea</taxon>
        <taxon>Branchiopoda</taxon>
        <taxon>Diplostraca</taxon>
        <taxon>Cladocera</taxon>
        <taxon>Anomopoda</taxon>
        <taxon>Daphniidae</taxon>
        <taxon>Daphnia</taxon>
    </lineage>
</organism>
<feature type="chain" id="PRO_5035175448" evidence="2">
    <location>
        <begin position="26"/>
        <end position="142"/>
    </location>
</feature>
<keyword evidence="4" id="KW-1185">Reference proteome</keyword>
<feature type="coiled-coil region" evidence="1">
    <location>
        <begin position="25"/>
        <end position="77"/>
    </location>
</feature>
<proteinExistence type="predicted"/>